<dbReference type="AlphaFoldDB" id="A0A2S6IMZ7"/>
<comment type="caution">
    <text evidence="4">The sequence shown here is derived from an EMBL/GenBank/DDBJ whole genome shotgun (WGS) entry which is preliminary data.</text>
</comment>
<dbReference type="Gene3D" id="3.20.20.70">
    <property type="entry name" value="Aldolase class I"/>
    <property type="match status" value="1"/>
</dbReference>
<evidence type="ECO:0000256" key="2">
    <source>
        <dbReference type="ARBA" id="ARBA00022977"/>
    </source>
</evidence>
<dbReference type="GO" id="GO:0004789">
    <property type="term" value="F:thiamine-phosphate diphosphorylase activity"/>
    <property type="evidence" value="ECO:0007669"/>
    <property type="project" value="TreeGrafter"/>
</dbReference>
<accession>A0A2S6IMZ7</accession>
<keyword evidence="2" id="KW-0784">Thiamine biosynthesis</keyword>
<dbReference type="SUPFAM" id="SSF51391">
    <property type="entry name" value="Thiamin phosphate synthase"/>
    <property type="match status" value="1"/>
</dbReference>
<dbReference type="Pfam" id="PF02581">
    <property type="entry name" value="TMP-TENI"/>
    <property type="match status" value="1"/>
</dbReference>
<organism evidence="4 5">
    <name type="scientific">Nonlabens xylanidelens</name>
    <dbReference type="NCBI Taxonomy" id="191564"/>
    <lineage>
        <taxon>Bacteria</taxon>
        <taxon>Pseudomonadati</taxon>
        <taxon>Bacteroidota</taxon>
        <taxon>Flavobacteriia</taxon>
        <taxon>Flavobacteriales</taxon>
        <taxon>Flavobacteriaceae</taxon>
        <taxon>Nonlabens</taxon>
    </lineage>
</organism>
<dbReference type="InterPro" id="IPR036206">
    <property type="entry name" value="ThiamineP_synth_sf"/>
</dbReference>
<dbReference type="PANTHER" id="PTHR20857">
    <property type="entry name" value="THIAMINE-PHOSPHATE PYROPHOSPHORYLASE"/>
    <property type="match status" value="1"/>
</dbReference>
<sequence>MIPKLHYRSQASSTIDHLQNIQKACSCGVELVQLDLDHIPVKDHLNLAEEVIKITAHFQTRLVIKTHYKIAHEIKADGIFLEPQDHSIEHARKHLYTWQTIGATAHTLQDCENLISKDVDYIALGPYKAINDSTITPLGINGYTAIVDALETFTPILGYGNVTTEDVNDILETGVSGLLVAQGLHADFNSIKKFNQLLGASVVEEMRHSFK</sequence>
<dbReference type="PANTHER" id="PTHR20857:SF15">
    <property type="entry name" value="THIAMINE-PHOSPHATE SYNTHASE"/>
    <property type="match status" value="1"/>
</dbReference>
<dbReference type="GO" id="GO:0009228">
    <property type="term" value="P:thiamine biosynthetic process"/>
    <property type="evidence" value="ECO:0007669"/>
    <property type="project" value="UniProtKB-KW"/>
</dbReference>
<reference evidence="4 5" key="1">
    <citation type="submission" date="2018-02" db="EMBL/GenBank/DDBJ databases">
        <title>Genomic Encyclopedia of Archaeal and Bacterial Type Strains, Phase II (KMG-II): from individual species to whole genera.</title>
        <authorList>
            <person name="Goeker M."/>
        </authorList>
    </citation>
    <scope>NUCLEOTIDE SEQUENCE [LARGE SCALE GENOMIC DNA]</scope>
    <source>
        <strain evidence="4 5">DSM 16809</strain>
    </source>
</reference>
<feature type="domain" description="Thiamine phosphate synthase/TenI" evidence="3">
    <location>
        <begin position="14"/>
        <end position="182"/>
    </location>
</feature>
<proteinExistence type="predicted"/>
<dbReference type="Proteomes" id="UP000239002">
    <property type="component" value="Unassembled WGS sequence"/>
</dbReference>
<comment type="pathway">
    <text evidence="1">Cofactor biosynthesis; thiamine diphosphate biosynthesis.</text>
</comment>
<evidence type="ECO:0000256" key="1">
    <source>
        <dbReference type="ARBA" id="ARBA00004948"/>
    </source>
</evidence>
<dbReference type="InterPro" id="IPR013785">
    <property type="entry name" value="Aldolase_TIM"/>
</dbReference>
<gene>
    <name evidence="4" type="ORF">LY01_01151</name>
</gene>
<dbReference type="OrthoDB" id="9812206at2"/>
<name>A0A2S6IMZ7_9FLAO</name>
<dbReference type="RefSeq" id="WP_104514866.1">
    <property type="nucleotide sequence ID" value="NZ_MQVW01000002.1"/>
</dbReference>
<dbReference type="InterPro" id="IPR022998">
    <property type="entry name" value="ThiamineP_synth_TenI"/>
</dbReference>
<dbReference type="CDD" id="cd00564">
    <property type="entry name" value="TMP_TenI"/>
    <property type="match status" value="1"/>
</dbReference>
<dbReference type="GO" id="GO:0005737">
    <property type="term" value="C:cytoplasm"/>
    <property type="evidence" value="ECO:0007669"/>
    <property type="project" value="TreeGrafter"/>
</dbReference>
<evidence type="ECO:0000259" key="3">
    <source>
        <dbReference type="Pfam" id="PF02581"/>
    </source>
</evidence>
<dbReference type="EMBL" id="PTJE01000002">
    <property type="protein sequence ID" value="PPK95561.1"/>
    <property type="molecule type" value="Genomic_DNA"/>
</dbReference>
<evidence type="ECO:0000313" key="5">
    <source>
        <dbReference type="Proteomes" id="UP000239002"/>
    </source>
</evidence>
<evidence type="ECO:0000313" key="4">
    <source>
        <dbReference type="EMBL" id="PPK95561.1"/>
    </source>
</evidence>
<protein>
    <submittedName>
        <fullName evidence="4">Thiamine-phosphate pyrophosphorylase</fullName>
    </submittedName>
</protein>
<keyword evidence="5" id="KW-1185">Reference proteome</keyword>